<feature type="compositionally biased region" description="Basic residues" evidence="2">
    <location>
        <begin position="103"/>
        <end position="112"/>
    </location>
</feature>
<comment type="caution">
    <text evidence="3">The sequence shown here is derived from an EMBL/GenBank/DDBJ whole genome shotgun (WGS) entry which is preliminary data.</text>
</comment>
<accession>A0A9K3IU14</accession>
<dbReference type="EMBL" id="MNCJ02000321">
    <property type="protein sequence ID" value="KAF5802862.1"/>
    <property type="molecule type" value="Genomic_DNA"/>
</dbReference>
<feature type="region of interest" description="Disordered" evidence="2">
    <location>
        <begin position="67"/>
        <end position="112"/>
    </location>
</feature>
<protein>
    <submittedName>
        <fullName evidence="3">Uncharacterized protein</fullName>
    </submittedName>
</protein>
<dbReference type="AlphaFoldDB" id="A0A9K3IU14"/>
<evidence type="ECO:0000313" key="4">
    <source>
        <dbReference type="Proteomes" id="UP000215914"/>
    </source>
</evidence>
<proteinExistence type="predicted"/>
<evidence type="ECO:0000256" key="2">
    <source>
        <dbReference type="SAM" id="MobiDB-lite"/>
    </source>
</evidence>
<evidence type="ECO:0000313" key="3">
    <source>
        <dbReference type="EMBL" id="KAF5802862.1"/>
    </source>
</evidence>
<organism evidence="3 4">
    <name type="scientific">Helianthus annuus</name>
    <name type="common">Common sunflower</name>
    <dbReference type="NCBI Taxonomy" id="4232"/>
    <lineage>
        <taxon>Eukaryota</taxon>
        <taxon>Viridiplantae</taxon>
        <taxon>Streptophyta</taxon>
        <taxon>Embryophyta</taxon>
        <taxon>Tracheophyta</taxon>
        <taxon>Spermatophyta</taxon>
        <taxon>Magnoliopsida</taxon>
        <taxon>eudicotyledons</taxon>
        <taxon>Gunneridae</taxon>
        <taxon>Pentapetalae</taxon>
        <taxon>asterids</taxon>
        <taxon>campanulids</taxon>
        <taxon>Asterales</taxon>
        <taxon>Asteraceae</taxon>
        <taxon>Asteroideae</taxon>
        <taxon>Heliantheae alliance</taxon>
        <taxon>Heliantheae</taxon>
        <taxon>Helianthus</taxon>
    </lineage>
</organism>
<dbReference type="Gramene" id="mRNA:HanXRQr2_Chr06g0264531">
    <property type="protein sequence ID" value="mRNA:HanXRQr2_Chr06g0264531"/>
    <property type="gene ID" value="HanXRQr2_Chr06g0264531"/>
</dbReference>
<keyword evidence="4" id="KW-1185">Reference proteome</keyword>
<keyword evidence="1" id="KW-0175">Coiled coil</keyword>
<feature type="compositionally biased region" description="Basic residues" evidence="2">
    <location>
        <begin position="85"/>
        <end position="94"/>
    </location>
</feature>
<name>A0A9K3IU14_HELAN</name>
<gene>
    <name evidence="3" type="ORF">HanXRQr2_Chr06g0264531</name>
</gene>
<dbReference type="Proteomes" id="UP000215914">
    <property type="component" value="Unassembled WGS sequence"/>
</dbReference>
<evidence type="ECO:0000256" key="1">
    <source>
        <dbReference type="SAM" id="Coils"/>
    </source>
</evidence>
<feature type="coiled-coil region" evidence="1">
    <location>
        <begin position="13"/>
        <end position="40"/>
    </location>
</feature>
<sequence length="112" mass="13383">MMNATMMTKQKEINLYIEECAKWKKELDNEAAENERIRRLLQSYKGCDYIIDRIYPTIEGFEAFKDEETKPKKKKDTGKKQGVQARKRKQKAHSGNKQIKNFLPRRKRMKLT</sequence>
<reference evidence="3" key="1">
    <citation type="journal article" date="2017" name="Nature">
        <title>The sunflower genome provides insights into oil metabolism, flowering and Asterid evolution.</title>
        <authorList>
            <person name="Badouin H."/>
            <person name="Gouzy J."/>
            <person name="Grassa C.J."/>
            <person name="Murat F."/>
            <person name="Staton S.E."/>
            <person name="Cottret L."/>
            <person name="Lelandais-Briere C."/>
            <person name="Owens G.L."/>
            <person name="Carrere S."/>
            <person name="Mayjonade B."/>
            <person name="Legrand L."/>
            <person name="Gill N."/>
            <person name="Kane N.C."/>
            <person name="Bowers J.E."/>
            <person name="Hubner S."/>
            <person name="Bellec A."/>
            <person name="Berard A."/>
            <person name="Berges H."/>
            <person name="Blanchet N."/>
            <person name="Boniface M.C."/>
            <person name="Brunel D."/>
            <person name="Catrice O."/>
            <person name="Chaidir N."/>
            <person name="Claudel C."/>
            <person name="Donnadieu C."/>
            <person name="Faraut T."/>
            <person name="Fievet G."/>
            <person name="Helmstetter N."/>
            <person name="King M."/>
            <person name="Knapp S.J."/>
            <person name="Lai Z."/>
            <person name="Le Paslier M.C."/>
            <person name="Lippi Y."/>
            <person name="Lorenzon L."/>
            <person name="Mandel J.R."/>
            <person name="Marage G."/>
            <person name="Marchand G."/>
            <person name="Marquand E."/>
            <person name="Bret-Mestries E."/>
            <person name="Morien E."/>
            <person name="Nambeesan S."/>
            <person name="Nguyen T."/>
            <person name="Pegot-Espagnet P."/>
            <person name="Pouilly N."/>
            <person name="Raftis F."/>
            <person name="Sallet E."/>
            <person name="Schiex T."/>
            <person name="Thomas J."/>
            <person name="Vandecasteele C."/>
            <person name="Vares D."/>
            <person name="Vear F."/>
            <person name="Vautrin S."/>
            <person name="Crespi M."/>
            <person name="Mangin B."/>
            <person name="Burke J.M."/>
            <person name="Salse J."/>
            <person name="Munos S."/>
            <person name="Vincourt P."/>
            <person name="Rieseberg L.H."/>
            <person name="Langlade N.B."/>
        </authorList>
    </citation>
    <scope>NUCLEOTIDE SEQUENCE</scope>
    <source>
        <tissue evidence="3">Leaves</tissue>
    </source>
</reference>
<reference evidence="3" key="2">
    <citation type="submission" date="2020-06" db="EMBL/GenBank/DDBJ databases">
        <title>Helianthus annuus Genome sequencing and assembly Release 2.</title>
        <authorList>
            <person name="Gouzy J."/>
            <person name="Langlade N."/>
            <person name="Munos S."/>
        </authorList>
    </citation>
    <scope>NUCLEOTIDE SEQUENCE</scope>
    <source>
        <tissue evidence="3">Leaves</tissue>
    </source>
</reference>